<accession>A0A5B7HEA9</accession>
<keyword evidence="2" id="KW-1185">Reference proteome</keyword>
<dbReference type="Proteomes" id="UP000324222">
    <property type="component" value="Unassembled WGS sequence"/>
</dbReference>
<protein>
    <submittedName>
        <fullName evidence="1">Uncharacterized protein</fullName>
    </submittedName>
</protein>
<gene>
    <name evidence="1" type="ORF">E2C01_062665</name>
</gene>
<evidence type="ECO:0000313" key="1">
    <source>
        <dbReference type="EMBL" id="MPC68463.1"/>
    </source>
</evidence>
<organism evidence="1 2">
    <name type="scientific">Portunus trituberculatus</name>
    <name type="common">Swimming crab</name>
    <name type="synonym">Neptunus trituberculatus</name>
    <dbReference type="NCBI Taxonomy" id="210409"/>
    <lineage>
        <taxon>Eukaryota</taxon>
        <taxon>Metazoa</taxon>
        <taxon>Ecdysozoa</taxon>
        <taxon>Arthropoda</taxon>
        <taxon>Crustacea</taxon>
        <taxon>Multicrustacea</taxon>
        <taxon>Malacostraca</taxon>
        <taxon>Eumalacostraca</taxon>
        <taxon>Eucarida</taxon>
        <taxon>Decapoda</taxon>
        <taxon>Pleocyemata</taxon>
        <taxon>Brachyura</taxon>
        <taxon>Eubrachyura</taxon>
        <taxon>Portunoidea</taxon>
        <taxon>Portunidae</taxon>
        <taxon>Portuninae</taxon>
        <taxon>Portunus</taxon>
    </lineage>
</organism>
<reference evidence="1 2" key="1">
    <citation type="submission" date="2019-05" db="EMBL/GenBank/DDBJ databases">
        <title>Another draft genome of Portunus trituberculatus and its Hox gene families provides insights of decapod evolution.</title>
        <authorList>
            <person name="Jeong J.-H."/>
            <person name="Song I."/>
            <person name="Kim S."/>
            <person name="Choi T."/>
            <person name="Kim D."/>
            <person name="Ryu S."/>
            <person name="Kim W."/>
        </authorList>
    </citation>
    <scope>NUCLEOTIDE SEQUENCE [LARGE SCALE GENOMIC DNA]</scope>
    <source>
        <tissue evidence="1">Muscle</tissue>
    </source>
</reference>
<sequence>MHTNLIKDRNPHIQHPIPLYSHFASHHCLYHIRSSLVSNSAVTTDQDPIRHYAASLRSLLFYCINPSNTSTTPFMRQHTRRLLVISALHGRANSTICKASEKLRDRGAASRDAQVFITENLKTEAVTLNFVLGSHTTWSSCLPCSCTLNHHSPAAHHLLAQRLTPLCNLTVQYSVQWCSHNREREREREREYGENDMCE</sequence>
<comment type="caution">
    <text evidence="1">The sequence shown here is derived from an EMBL/GenBank/DDBJ whole genome shotgun (WGS) entry which is preliminary data.</text>
</comment>
<proteinExistence type="predicted"/>
<name>A0A5B7HEA9_PORTR</name>
<dbReference type="EMBL" id="VSRR010027886">
    <property type="protein sequence ID" value="MPC68463.1"/>
    <property type="molecule type" value="Genomic_DNA"/>
</dbReference>
<evidence type="ECO:0000313" key="2">
    <source>
        <dbReference type="Proteomes" id="UP000324222"/>
    </source>
</evidence>
<dbReference type="AlphaFoldDB" id="A0A5B7HEA9"/>